<dbReference type="Proteomes" id="UP000054477">
    <property type="component" value="Unassembled WGS sequence"/>
</dbReference>
<keyword evidence="3" id="KW-1185">Reference proteome</keyword>
<dbReference type="OrthoDB" id="3105089at2759"/>
<evidence type="ECO:0000313" key="3">
    <source>
        <dbReference type="Proteomes" id="UP000054477"/>
    </source>
</evidence>
<protein>
    <submittedName>
        <fullName evidence="2">Uncharacterized protein</fullName>
    </submittedName>
</protein>
<evidence type="ECO:0000313" key="2">
    <source>
        <dbReference type="EMBL" id="KIJ92291.1"/>
    </source>
</evidence>
<reference evidence="3" key="2">
    <citation type="submission" date="2015-01" db="EMBL/GenBank/DDBJ databases">
        <title>Evolutionary Origins and Diversification of the Mycorrhizal Mutualists.</title>
        <authorList>
            <consortium name="DOE Joint Genome Institute"/>
            <consortium name="Mycorrhizal Genomics Consortium"/>
            <person name="Kohler A."/>
            <person name="Kuo A."/>
            <person name="Nagy L.G."/>
            <person name="Floudas D."/>
            <person name="Copeland A."/>
            <person name="Barry K.W."/>
            <person name="Cichocki N."/>
            <person name="Veneault-Fourrey C."/>
            <person name="LaButti K."/>
            <person name="Lindquist E.A."/>
            <person name="Lipzen A."/>
            <person name="Lundell T."/>
            <person name="Morin E."/>
            <person name="Murat C."/>
            <person name="Riley R."/>
            <person name="Ohm R."/>
            <person name="Sun H."/>
            <person name="Tunlid A."/>
            <person name="Henrissat B."/>
            <person name="Grigoriev I.V."/>
            <person name="Hibbett D.S."/>
            <person name="Martin F."/>
        </authorList>
    </citation>
    <scope>NUCLEOTIDE SEQUENCE [LARGE SCALE GENOMIC DNA]</scope>
    <source>
        <strain evidence="3">LaAM-08-1</strain>
    </source>
</reference>
<dbReference type="HOGENOM" id="CLU_169367_1_0_1"/>
<feature type="non-terminal residue" evidence="2">
    <location>
        <position position="1"/>
    </location>
</feature>
<keyword evidence="1" id="KW-0812">Transmembrane</keyword>
<dbReference type="EMBL" id="KN838921">
    <property type="protein sequence ID" value="KIJ92291.1"/>
    <property type="molecule type" value="Genomic_DNA"/>
</dbReference>
<accession>A0A0C9X3Q0</accession>
<gene>
    <name evidence="2" type="ORF">K443DRAFT_113803</name>
</gene>
<sequence>IHCPLLCISKLCSVYWPFVPPLPYLEMHTDHVHTTLTLSTIVNTMSIQFFCFLAIFLLVTIFGNAHRPCR</sequence>
<reference evidence="2 3" key="1">
    <citation type="submission" date="2014-04" db="EMBL/GenBank/DDBJ databases">
        <authorList>
            <consortium name="DOE Joint Genome Institute"/>
            <person name="Kuo A."/>
            <person name="Kohler A."/>
            <person name="Nagy L.G."/>
            <person name="Floudas D."/>
            <person name="Copeland A."/>
            <person name="Barry K.W."/>
            <person name="Cichocki N."/>
            <person name="Veneault-Fourrey C."/>
            <person name="LaButti K."/>
            <person name="Lindquist E.A."/>
            <person name="Lipzen A."/>
            <person name="Lundell T."/>
            <person name="Morin E."/>
            <person name="Murat C."/>
            <person name="Sun H."/>
            <person name="Tunlid A."/>
            <person name="Henrissat B."/>
            <person name="Grigoriev I.V."/>
            <person name="Hibbett D.S."/>
            <person name="Martin F."/>
            <person name="Nordberg H.P."/>
            <person name="Cantor M.N."/>
            <person name="Hua S.X."/>
        </authorList>
    </citation>
    <scope>NUCLEOTIDE SEQUENCE [LARGE SCALE GENOMIC DNA]</scope>
    <source>
        <strain evidence="2 3">LaAM-08-1</strain>
    </source>
</reference>
<feature type="transmembrane region" description="Helical" evidence="1">
    <location>
        <begin position="45"/>
        <end position="65"/>
    </location>
</feature>
<evidence type="ECO:0000256" key="1">
    <source>
        <dbReference type="SAM" id="Phobius"/>
    </source>
</evidence>
<dbReference type="AlphaFoldDB" id="A0A0C9X3Q0"/>
<proteinExistence type="predicted"/>
<keyword evidence="1" id="KW-1133">Transmembrane helix</keyword>
<organism evidence="2 3">
    <name type="scientific">Laccaria amethystina LaAM-08-1</name>
    <dbReference type="NCBI Taxonomy" id="1095629"/>
    <lineage>
        <taxon>Eukaryota</taxon>
        <taxon>Fungi</taxon>
        <taxon>Dikarya</taxon>
        <taxon>Basidiomycota</taxon>
        <taxon>Agaricomycotina</taxon>
        <taxon>Agaricomycetes</taxon>
        <taxon>Agaricomycetidae</taxon>
        <taxon>Agaricales</taxon>
        <taxon>Agaricineae</taxon>
        <taxon>Hydnangiaceae</taxon>
        <taxon>Laccaria</taxon>
    </lineage>
</organism>
<keyword evidence="1" id="KW-0472">Membrane</keyword>
<name>A0A0C9X3Q0_9AGAR</name>